<keyword evidence="4" id="KW-1185">Reference proteome</keyword>
<comment type="caution">
    <text evidence="3">The sequence shown here is derived from an EMBL/GenBank/DDBJ whole genome shotgun (WGS) entry which is preliminary data.</text>
</comment>
<keyword evidence="2" id="KW-1133">Transmembrane helix</keyword>
<feature type="region of interest" description="Disordered" evidence="1">
    <location>
        <begin position="1"/>
        <end position="21"/>
    </location>
</feature>
<evidence type="ECO:0000256" key="2">
    <source>
        <dbReference type="SAM" id="Phobius"/>
    </source>
</evidence>
<keyword evidence="2" id="KW-0472">Membrane</keyword>
<feature type="transmembrane region" description="Helical" evidence="2">
    <location>
        <begin position="45"/>
        <end position="66"/>
    </location>
</feature>
<proteinExistence type="predicted"/>
<organism evidence="3 4">
    <name type="scientific">Araneus ventricosus</name>
    <name type="common">Orbweaver spider</name>
    <name type="synonym">Epeira ventricosa</name>
    <dbReference type="NCBI Taxonomy" id="182803"/>
    <lineage>
        <taxon>Eukaryota</taxon>
        <taxon>Metazoa</taxon>
        <taxon>Ecdysozoa</taxon>
        <taxon>Arthropoda</taxon>
        <taxon>Chelicerata</taxon>
        <taxon>Arachnida</taxon>
        <taxon>Araneae</taxon>
        <taxon>Araneomorphae</taxon>
        <taxon>Entelegynae</taxon>
        <taxon>Araneoidea</taxon>
        <taxon>Araneidae</taxon>
        <taxon>Araneus</taxon>
    </lineage>
</organism>
<accession>A0A4Y2NM59</accession>
<dbReference type="EMBL" id="BGPR01009384">
    <property type="protein sequence ID" value="GBN39640.1"/>
    <property type="molecule type" value="Genomic_DNA"/>
</dbReference>
<dbReference type="Proteomes" id="UP000499080">
    <property type="component" value="Unassembled WGS sequence"/>
</dbReference>
<evidence type="ECO:0000256" key="1">
    <source>
        <dbReference type="SAM" id="MobiDB-lite"/>
    </source>
</evidence>
<evidence type="ECO:0000313" key="4">
    <source>
        <dbReference type="Proteomes" id="UP000499080"/>
    </source>
</evidence>
<evidence type="ECO:0000313" key="3">
    <source>
        <dbReference type="EMBL" id="GBN39640.1"/>
    </source>
</evidence>
<feature type="compositionally biased region" description="Basic residues" evidence="1">
    <location>
        <begin position="8"/>
        <end position="18"/>
    </location>
</feature>
<reference evidence="3 4" key="1">
    <citation type="journal article" date="2019" name="Sci. Rep.">
        <title>Orb-weaving spider Araneus ventricosus genome elucidates the spidroin gene catalogue.</title>
        <authorList>
            <person name="Kono N."/>
            <person name="Nakamura H."/>
            <person name="Ohtoshi R."/>
            <person name="Moran D.A.P."/>
            <person name="Shinohara A."/>
            <person name="Yoshida Y."/>
            <person name="Fujiwara M."/>
            <person name="Mori M."/>
            <person name="Tomita M."/>
            <person name="Arakawa K."/>
        </authorList>
    </citation>
    <scope>NUCLEOTIDE SEQUENCE [LARGE SCALE GENOMIC DNA]</scope>
</reference>
<dbReference type="AlphaFoldDB" id="A0A4Y2NM59"/>
<sequence length="89" mass="10217">MDSGPPKCARKGREKKSKLVIDATRSNRRDVEVNIELAQLRHRNLIHVITVALAECSFVWFMKMAFLTPGMKQRSLLKYGAERTTKKSK</sequence>
<gene>
    <name evidence="3" type="ORF">AVEN_70947_1</name>
</gene>
<protein>
    <submittedName>
        <fullName evidence="3">Uncharacterized protein</fullName>
    </submittedName>
</protein>
<name>A0A4Y2NM59_ARAVE</name>
<keyword evidence="2" id="KW-0812">Transmembrane</keyword>